<comment type="similarity">
    <text evidence="2 8">Belongs to the cytochrome P450 family.</text>
</comment>
<dbReference type="Pfam" id="PF00067">
    <property type="entry name" value="p450"/>
    <property type="match status" value="1"/>
</dbReference>
<accession>A0A8H3V111</accession>
<protein>
    <recommendedName>
        <fullName evidence="12">Cytochrome P450</fullName>
    </recommendedName>
</protein>
<dbReference type="InterPro" id="IPR050121">
    <property type="entry name" value="Cytochrome_P450_monoxygenase"/>
</dbReference>
<keyword evidence="9" id="KW-0472">Membrane</keyword>
<keyword evidence="5 7" id="KW-0408">Iron</keyword>
<gene>
    <name evidence="10" type="ORF">EG328_001254</name>
</gene>
<organism evidence="10 11">
    <name type="scientific">Venturia inaequalis</name>
    <name type="common">Apple scab fungus</name>
    <dbReference type="NCBI Taxonomy" id="5025"/>
    <lineage>
        <taxon>Eukaryota</taxon>
        <taxon>Fungi</taxon>
        <taxon>Dikarya</taxon>
        <taxon>Ascomycota</taxon>
        <taxon>Pezizomycotina</taxon>
        <taxon>Dothideomycetes</taxon>
        <taxon>Pleosporomycetidae</taxon>
        <taxon>Venturiales</taxon>
        <taxon>Venturiaceae</taxon>
        <taxon>Venturia</taxon>
    </lineage>
</organism>
<proteinExistence type="inferred from homology"/>
<evidence type="ECO:0000256" key="9">
    <source>
        <dbReference type="SAM" id="Phobius"/>
    </source>
</evidence>
<evidence type="ECO:0000256" key="4">
    <source>
        <dbReference type="ARBA" id="ARBA00023002"/>
    </source>
</evidence>
<keyword evidence="6 8" id="KW-0503">Monooxygenase</keyword>
<evidence type="ECO:0000256" key="2">
    <source>
        <dbReference type="ARBA" id="ARBA00010617"/>
    </source>
</evidence>
<dbReference type="Proteomes" id="UP000447873">
    <property type="component" value="Unassembled WGS sequence"/>
</dbReference>
<keyword evidence="3 7" id="KW-0479">Metal-binding</keyword>
<dbReference type="EMBL" id="WNWS01000129">
    <property type="protein sequence ID" value="KAE9978798.1"/>
    <property type="molecule type" value="Genomic_DNA"/>
</dbReference>
<evidence type="ECO:0000256" key="6">
    <source>
        <dbReference type="ARBA" id="ARBA00023033"/>
    </source>
</evidence>
<dbReference type="InterPro" id="IPR002401">
    <property type="entry name" value="Cyt_P450_E_grp-I"/>
</dbReference>
<sequence length="470" mass="53119">MFESMISWQSIAAVFILWIVYHILLALYRVTYHPLTAFPGPKLAALSYKYEFYFDGILGGQYTAEISRMHEKYGPIVRINPEELHCNDPGFVDQIYPGGGERRDKSAYHVAQFGAAVSLAGIGSVHHNLHRLRRGALNRFFSKAAIVKIEPLVHTLAQKLCDKLLARSKDGRPAFNISMAYSCFTTDIITRYCFGQSYGYLDQEEFEPNLGQAIVTSVAAGAFVKQWPFLFTIMDSTPDYVAKLFSANLKEFIVYQANLRKHVKKIKRMYIEDKKKAIEGDKSIFGELLESSLPENEKTVERLGAESSVLIGAGTETTNAVILESIRLSYGAATRLPRVSPDKDLYYKGLSHEYVIPKGTPIGMTSVIMHANEAIFPQAAVFVPERWLRDDGTRRTELEKYLMSFSKGSRICLGMNLAYCELYILLAALVLKVFPRLKLFETTVEDVEFHHDMFLPMTKPESLGVRVLIE</sequence>
<dbReference type="InterPro" id="IPR001128">
    <property type="entry name" value="Cyt_P450"/>
</dbReference>
<dbReference type="GO" id="GO:0004497">
    <property type="term" value="F:monooxygenase activity"/>
    <property type="evidence" value="ECO:0007669"/>
    <property type="project" value="UniProtKB-KW"/>
</dbReference>
<comment type="cofactor">
    <cofactor evidence="1 7">
        <name>heme</name>
        <dbReference type="ChEBI" id="CHEBI:30413"/>
    </cofactor>
</comment>
<dbReference type="InterPro" id="IPR036396">
    <property type="entry name" value="Cyt_P450_sf"/>
</dbReference>
<dbReference type="InterPro" id="IPR017972">
    <property type="entry name" value="Cyt_P450_CS"/>
</dbReference>
<evidence type="ECO:0000256" key="5">
    <source>
        <dbReference type="ARBA" id="ARBA00023004"/>
    </source>
</evidence>
<dbReference type="GO" id="GO:0020037">
    <property type="term" value="F:heme binding"/>
    <property type="evidence" value="ECO:0007669"/>
    <property type="project" value="InterPro"/>
</dbReference>
<name>A0A8H3V111_VENIN</name>
<reference evidence="10 11" key="1">
    <citation type="submission" date="2018-12" db="EMBL/GenBank/DDBJ databases">
        <title>Venturia inaequalis Genome Resource.</title>
        <authorList>
            <person name="Lichtner F.J."/>
        </authorList>
    </citation>
    <scope>NUCLEOTIDE SEQUENCE [LARGE SCALE GENOMIC DNA]</scope>
    <source>
        <strain evidence="10 11">120213</strain>
    </source>
</reference>
<evidence type="ECO:0000256" key="7">
    <source>
        <dbReference type="PIRSR" id="PIRSR602401-1"/>
    </source>
</evidence>
<dbReference type="PROSITE" id="PS00086">
    <property type="entry name" value="CYTOCHROME_P450"/>
    <property type="match status" value="1"/>
</dbReference>
<dbReference type="PANTHER" id="PTHR24305">
    <property type="entry name" value="CYTOCHROME P450"/>
    <property type="match status" value="1"/>
</dbReference>
<keyword evidence="9" id="KW-0812">Transmembrane</keyword>
<keyword evidence="4 8" id="KW-0560">Oxidoreductase</keyword>
<comment type="caution">
    <text evidence="10">The sequence shown here is derived from an EMBL/GenBank/DDBJ whole genome shotgun (WGS) entry which is preliminary data.</text>
</comment>
<keyword evidence="9" id="KW-1133">Transmembrane helix</keyword>
<evidence type="ECO:0000256" key="3">
    <source>
        <dbReference type="ARBA" id="ARBA00022723"/>
    </source>
</evidence>
<dbReference type="PANTHER" id="PTHR24305:SF157">
    <property type="entry name" value="N-ACETYLTRYPTOPHAN 6-HYDROXYLASE IVOC-RELATED"/>
    <property type="match status" value="1"/>
</dbReference>
<dbReference type="GO" id="GO:0016705">
    <property type="term" value="F:oxidoreductase activity, acting on paired donors, with incorporation or reduction of molecular oxygen"/>
    <property type="evidence" value="ECO:0007669"/>
    <property type="project" value="InterPro"/>
</dbReference>
<dbReference type="AlphaFoldDB" id="A0A8H3V111"/>
<evidence type="ECO:0000313" key="11">
    <source>
        <dbReference type="Proteomes" id="UP000447873"/>
    </source>
</evidence>
<feature type="binding site" description="axial binding residue" evidence="7">
    <location>
        <position position="412"/>
    </location>
    <ligand>
        <name>heme</name>
        <dbReference type="ChEBI" id="CHEBI:30413"/>
    </ligand>
    <ligandPart>
        <name>Fe</name>
        <dbReference type="ChEBI" id="CHEBI:18248"/>
    </ligandPart>
</feature>
<dbReference type="GO" id="GO:0005506">
    <property type="term" value="F:iron ion binding"/>
    <property type="evidence" value="ECO:0007669"/>
    <property type="project" value="InterPro"/>
</dbReference>
<evidence type="ECO:0000256" key="1">
    <source>
        <dbReference type="ARBA" id="ARBA00001971"/>
    </source>
</evidence>
<evidence type="ECO:0000313" key="10">
    <source>
        <dbReference type="EMBL" id="KAE9978798.1"/>
    </source>
</evidence>
<keyword evidence="7 8" id="KW-0349">Heme</keyword>
<dbReference type="CDD" id="cd11062">
    <property type="entry name" value="CYP58-like"/>
    <property type="match status" value="1"/>
</dbReference>
<evidence type="ECO:0008006" key="12">
    <source>
        <dbReference type="Google" id="ProtNLM"/>
    </source>
</evidence>
<dbReference type="Gene3D" id="1.10.630.10">
    <property type="entry name" value="Cytochrome P450"/>
    <property type="match status" value="2"/>
</dbReference>
<evidence type="ECO:0000256" key="8">
    <source>
        <dbReference type="RuleBase" id="RU000461"/>
    </source>
</evidence>
<dbReference type="PRINTS" id="PR00463">
    <property type="entry name" value="EP450I"/>
</dbReference>
<dbReference type="SUPFAM" id="SSF48264">
    <property type="entry name" value="Cytochrome P450"/>
    <property type="match status" value="1"/>
</dbReference>
<feature type="transmembrane region" description="Helical" evidence="9">
    <location>
        <begin position="6"/>
        <end position="28"/>
    </location>
</feature>